<evidence type="ECO:0000256" key="6">
    <source>
        <dbReference type="ARBA" id="ARBA00022792"/>
    </source>
</evidence>
<protein>
    <recommendedName>
        <fullName evidence="3">NADH dehydrogenase [ubiquinone] 1 beta subcomplex subunit 10</fullName>
    </recommendedName>
</protein>
<dbReference type="InterPro" id="IPR019377">
    <property type="entry name" value="NADH_UbQ_OxRdtase_su10"/>
</dbReference>
<keyword evidence="4" id="KW-0813">Transport</keyword>
<keyword evidence="7" id="KW-0249">Electron transport</keyword>
<keyword evidence="8" id="KW-0496">Mitochondrion</keyword>
<evidence type="ECO:0000256" key="5">
    <source>
        <dbReference type="ARBA" id="ARBA00022660"/>
    </source>
</evidence>
<evidence type="ECO:0000256" key="8">
    <source>
        <dbReference type="ARBA" id="ARBA00023128"/>
    </source>
</evidence>
<proteinExistence type="evidence at transcript level"/>
<dbReference type="PANTHER" id="PTHR13094:SF1">
    <property type="entry name" value="NADH DEHYDROGENASE [UBIQUINONE] 1 BETA SUBCOMPLEX SUBUNIT 10"/>
    <property type="match status" value="1"/>
</dbReference>
<evidence type="ECO:0000256" key="4">
    <source>
        <dbReference type="ARBA" id="ARBA00022448"/>
    </source>
</evidence>
<dbReference type="PANTHER" id="PTHR13094">
    <property type="entry name" value="NADH-UBIQUINONE OXIDOREDUCTASE PDSW SUBUNIT"/>
    <property type="match status" value="1"/>
</dbReference>
<dbReference type="InterPro" id="IPR039993">
    <property type="entry name" value="NDUFB10"/>
</dbReference>
<reference evidence="10" key="1">
    <citation type="journal article" date="2017" name="Aquat. Toxicol.">
        <title>Spliced leader-based analyses reveal the effects of polycyclic aromatic hydrocarbons on gene expression in the copepod Pseudodiaptomus poplesia.</title>
        <authorList>
            <person name="Zhuang Y."/>
            <person name="Yang F."/>
            <person name="Xu D."/>
            <person name="Chen H."/>
            <person name="Zhang H."/>
            <person name="Liu G."/>
        </authorList>
    </citation>
    <scope>NUCLEOTIDE SEQUENCE</scope>
</reference>
<evidence type="ECO:0000256" key="1">
    <source>
        <dbReference type="ARBA" id="ARBA00004443"/>
    </source>
</evidence>
<accession>A0A1S6GL21</accession>
<evidence type="ECO:0000256" key="9">
    <source>
        <dbReference type="ARBA" id="ARBA00023136"/>
    </source>
</evidence>
<evidence type="ECO:0000256" key="2">
    <source>
        <dbReference type="ARBA" id="ARBA00008317"/>
    </source>
</evidence>
<keyword evidence="5" id="KW-0679">Respiratory chain</keyword>
<dbReference type="AlphaFoldDB" id="A0A1S6GL21"/>
<dbReference type="GO" id="GO:0005743">
    <property type="term" value="C:mitochondrial inner membrane"/>
    <property type="evidence" value="ECO:0007669"/>
    <property type="project" value="UniProtKB-SubCell"/>
</dbReference>
<keyword evidence="9" id="KW-0472">Membrane</keyword>
<name>A0A1S6GL21_9MAXI</name>
<evidence type="ECO:0000313" key="10">
    <source>
        <dbReference type="EMBL" id="AQS22565.1"/>
    </source>
</evidence>
<evidence type="ECO:0000256" key="3">
    <source>
        <dbReference type="ARBA" id="ARBA00014109"/>
    </source>
</evidence>
<organism evidence="10">
    <name type="scientific">Pseudodiaptomus poplesia</name>
    <dbReference type="NCBI Taxonomy" id="213370"/>
    <lineage>
        <taxon>Eukaryota</taxon>
        <taxon>Metazoa</taxon>
        <taxon>Ecdysozoa</taxon>
        <taxon>Arthropoda</taxon>
        <taxon>Crustacea</taxon>
        <taxon>Multicrustacea</taxon>
        <taxon>Hexanauplia</taxon>
        <taxon>Copepoda</taxon>
        <taxon>Calanoida</taxon>
        <taxon>Pseudodiaptomidae</taxon>
        <taxon>Pseudodiaptomus</taxon>
    </lineage>
</organism>
<dbReference type="GO" id="GO:0045271">
    <property type="term" value="C:respiratory chain complex I"/>
    <property type="evidence" value="ECO:0007669"/>
    <property type="project" value="UniProtKB-ARBA"/>
</dbReference>
<dbReference type="Pfam" id="PF10249">
    <property type="entry name" value="NDUFB10"/>
    <property type="match status" value="2"/>
</dbReference>
<evidence type="ECO:0000256" key="7">
    <source>
        <dbReference type="ARBA" id="ARBA00022982"/>
    </source>
</evidence>
<dbReference type="EMBL" id="KY314131">
    <property type="protein sequence ID" value="AQS22565.1"/>
    <property type="molecule type" value="mRNA"/>
</dbReference>
<comment type="subcellular location">
    <subcellularLocation>
        <location evidence="1">Mitochondrion inner membrane</location>
        <topology evidence="1">Peripheral membrane protein</topology>
        <orientation evidence="1">Matrix side</orientation>
    </subcellularLocation>
</comment>
<sequence>MPLWTGEDEPPLGHDHPMLGPFVRFAYSTVIQPAVWFRKNVVEPNRGETQAWYHRRYRRVPTIDECYVDDVVCREEANVQFQRDWRVDQEIVSILRGRMEDCFFYEKGTGIASLGPPKEGVVIDVSEGSQHVCKPIMDTYNRAAKNFFIKYGEMGYNMRVEHAFMKQKHRLMWERRHGEIGTGMKKDEE</sequence>
<keyword evidence="6" id="KW-0999">Mitochondrion inner membrane</keyword>
<comment type="similarity">
    <text evidence="2">Belongs to the complex I NDUFB10 subunit family.</text>
</comment>